<feature type="domain" description="Nucleotidyl transferase" evidence="1">
    <location>
        <begin position="7"/>
        <end position="131"/>
    </location>
</feature>
<dbReference type="Gene3D" id="3.90.550.10">
    <property type="entry name" value="Spore Coat Polysaccharide Biosynthesis Protein SpsA, Chain A"/>
    <property type="match status" value="1"/>
</dbReference>
<gene>
    <name evidence="2" type="ORF">SDC9_87726</name>
</gene>
<dbReference type="EMBL" id="VSSQ01009236">
    <property type="protein sequence ID" value="MPM41076.1"/>
    <property type="molecule type" value="Genomic_DNA"/>
</dbReference>
<dbReference type="AlphaFoldDB" id="A0A644ZJM0"/>
<sequence>MIKPTLVVMAAGLGSRFGGLKQITPVGPNEEVIMDYSIYDAIRAGFGKVVFVIKEEMLEVFKNSIGKRIEGFVETVYVFQKLDMLPKGYSLPNGRSKPWGTAHAVMCCKNYVNTPFLVINADDFYGATTYKIIYDYLIGLKEEKDFYQYSMVGFKLGNTLSENGHVARGICQVNDLGFLRGIEERTEIKKFQQDVKYREAEETWVSISENTIVSMNAWGLTPSIFNELEKKFSSFLLEKQDEILKAEYFLPAVIDSLIRENKARVKVLKSEEQWYGVTYKEDKNIIENAILKLINNGIYPENLWGKQNE</sequence>
<reference evidence="2" key="1">
    <citation type="submission" date="2019-08" db="EMBL/GenBank/DDBJ databases">
        <authorList>
            <person name="Kucharzyk K."/>
            <person name="Murdoch R.W."/>
            <person name="Higgins S."/>
            <person name="Loffler F."/>
        </authorList>
    </citation>
    <scope>NUCLEOTIDE SEQUENCE</scope>
</reference>
<comment type="caution">
    <text evidence="2">The sequence shown here is derived from an EMBL/GenBank/DDBJ whole genome shotgun (WGS) entry which is preliminary data.</text>
</comment>
<dbReference type="InterPro" id="IPR029044">
    <property type="entry name" value="Nucleotide-diphossugar_trans"/>
</dbReference>
<name>A0A644ZJM0_9ZZZZ</name>
<evidence type="ECO:0000259" key="1">
    <source>
        <dbReference type="Pfam" id="PF00483"/>
    </source>
</evidence>
<protein>
    <recommendedName>
        <fullName evidence="1">Nucleotidyl transferase domain-containing protein</fullName>
    </recommendedName>
</protein>
<dbReference type="Pfam" id="PF00483">
    <property type="entry name" value="NTP_transferase"/>
    <property type="match status" value="1"/>
</dbReference>
<evidence type="ECO:0000313" key="2">
    <source>
        <dbReference type="EMBL" id="MPM41076.1"/>
    </source>
</evidence>
<proteinExistence type="predicted"/>
<dbReference type="SUPFAM" id="SSF53448">
    <property type="entry name" value="Nucleotide-diphospho-sugar transferases"/>
    <property type="match status" value="1"/>
</dbReference>
<organism evidence="2">
    <name type="scientific">bioreactor metagenome</name>
    <dbReference type="NCBI Taxonomy" id="1076179"/>
    <lineage>
        <taxon>unclassified sequences</taxon>
        <taxon>metagenomes</taxon>
        <taxon>ecological metagenomes</taxon>
    </lineage>
</organism>
<accession>A0A644ZJM0</accession>
<dbReference type="InterPro" id="IPR005835">
    <property type="entry name" value="NTP_transferase_dom"/>
</dbReference>